<name>A0A330L004_9BACT</name>
<evidence type="ECO:0000313" key="2">
    <source>
        <dbReference type="EMBL" id="SPP63060.1"/>
    </source>
</evidence>
<keyword evidence="1" id="KW-0472">Membrane</keyword>
<feature type="transmembrane region" description="Helical" evidence="1">
    <location>
        <begin position="6"/>
        <end position="29"/>
    </location>
</feature>
<gene>
    <name evidence="2" type="ORF">NITLEN_10146</name>
</gene>
<reference evidence="3" key="1">
    <citation type="submission" date="2018-04" db="EMBL/GenBank/DDBJ databases">
        <authorList>
            <person name="Lucker S."/>
            <person name="Sakoula D."/>
        </authorList>
    </citation>
    <scope>NUCLEOTIDE SEQUENCE [LARGE SCALE GENOMIC DNA]</scope>
</reference>
<dbReference type="AlphaFoldDB" id="A0A330L004"/>
<dbReference type="Proteomes" id="UP000248168">
    <property type="component" value="Unassembled WGS sequence"/>
</dbReference>
<keyword evidence="3" id="KW-1185">Reference proteome</keyword>
<proteinExistence type="predicted"/>
<sequence>MTWNAMIRAGLVSVGRHLTITCCVGMLGLMRYVVRTLPQSDLGDLLTHARLAQAAPVALTSWFVYLLHSTEHAEPAC</sequence>
<organism evidence="2 3">
    <name type="scientific">Nitrospira lenta</name>
    <dbReference type="NCBI Taxonomy" id="1436998"/>
    <lineage>
        <taxon>Bacteria</taxon>
        <taxon>Pseudomonadati</taxon>
        <taxon>Nitrospirota</taxon>
        <taxon>Nitrospiria</taxon>
        <taxon>Nitrospirales</taxon>
        <taxon>Nitrospiraceae</taxon>
        <taxon>Nitrospira</taxon>
    </lineage>
</organism>
<evidence type="ECO:0000313" key="3">
    <source>
        <dbReference type="Proteomes" id="UP000248168"/>
    </source>
</evidence>
<evidence type="ECO:0000256" key="1">
    <source>
        <dbReference type="SAM" id="Phobius"/>
    </source>
</evidence>
<dbReference type="InParanoid" id="A0A330L004"/>
<dbReference type="EMBL" id="OUNR01000001">
    <property type="protein sequence ID" value="SPP63060.1"/>
    <property type="molecule type" value="Genomic_DNA"/>
</dbReference>
<keyword evidence="1" id="KW-1133">Transmembrane helix</keyword>
<keyword evidence="1" id="KW-0812">Transmembrane</keyword>
<protein>
    <submittedName>
        <fullName evidence="2">Uncharacterized protein</fullName>
    </submittedName>
</protein>
<accession>A0A330L004</accession>